<dbReference type="InterPro" id="IPR036116">
    <property type="entry name" value="FN3_sf"/>
</dbReference>
<reference evidence="4" key="1">
    <citation type="submission" date="2020-09" db="EMBL/GenBank/DDBJ databases">
        <authorList>
            <person name="Kim M.K."/>
        </authorList>
    </citation>
    <scope>NUCLEOTIDE SEQUENCE</scope>
    <source>
        <strain evidence="4">BT702</strain>
    </source>
</reference>
<feature type="chain" id="PRO_5037726127" evidence="2">
    <location>
        <begin position="23"/>
        <end position="658"/>
    </location>
</feature>
<accession>A0A927AVD2</accession>
<evidence type="ECO:0000259" key="3">
    <source>
        <dbReference type="PROSITE" id="PS50853"/>
    </source>
</evidence>
<dbReference type="Proteomes" id="UP000598820">
    <property type="component" value="Unassembled WGS sequence"/>
</dbReference>
<comment type="caution">
    <text evidence="4">The sequence shown here is derived from an EMBL/GenBank/DDBJ whole genome shotgun (WGS) entry which is preliminary data.</text>
</comment>
<dbReference type="InterPro" id="IPR013783">
    <property type="entry name" value="Ig-like_fold"/>
</dbReference>
<feature type="signal peptide" evidence="2">
    <location>
        <begin position="1"/>
        <end position="22"/>
    </location>
</feature>
<dbReference type="InterPro" id="IPR050991">
    <property type="entry name" value="ECM_Regulatory_Proteins"/>
</dbReference>
<keyword evidence="5" id="KW-1185">Reference proteome</keyword>
<name>A0A927AVD2_9BACT</name>
<gene>
    <name evidence="4" type="ORF">IC229_31155</name>
</gene>
<dbReference type="RefSeq" id="WP_190892262.1">
    <property type="nucleotide sequence ID" value="NZ_JACWZY010000045.1"/>
</dbReference>
<proteinExistence type="predicted"/>
<dbReference type="PANTHER" id="PTHR46708">
    <property type="entry name" value="TENASCIN"/>
    <property type="match status" value="1"/>
</dbReference>
<dbReference type="EMBL" id="JACWZY010000045">
    <property type="protein sequence ID" value="MBD2705123.1"/>
    <property type="molecule type" value="Genomic_DNA"/>
</dbReference>
<feature type="domain" description="Fibronectin type-III" evidence="3">
    <location>
        <begin position="131"/>
        <end position="219"/>
    </location>
</feature>
<evidence type="ECO:0000256" key="1">
    <source>
        <dbReference type="ARBA" id="ARBA00022737"/>
    </source>
</evidence>
<keyword evidence="2" id="KW-0732">Signal</keyword>
<feature type="domain" description="Fibronectin type-III" evidence="3">
    <location>
        <begin position="42"/>
        <end position="130"/>
    </location>
</feature>
<evidence type="ECO:0000313" key="4">
    <source>
        <dbReference type="EMBL" id="MBD2705123.1"/>
    </source>
</evidence>
<dbReference type="AlphaFoldDB" id="A0A927AVD2"/>
<feature type="domain" description="Fibronectin type-III" evidence="3">
    <location>
        <begin position="310"/>
        <end position="415"/>
    </location>
</feature>
<evidence type="ECO:0000256" key="2">
    <source>
        <dbReference type="SAM" id="SignalP"/>
    </source>
</evidence>
<protein>
    <submittedName>
        <fullName evidence="4">Fibronectin type III domain-containing protein</fullName>
    </submittedName>
</protein>
<dbReference type="SUPFAM" id="SSF49265">
    <property type="entry name" value="Fibronectin type III"/>
    <property type="match status" value="3"/>
</dbReference>
<dbReference type="PANTHER" id="PTHR46708:SF11">
    <property type="entry name" value="RECEPTOR-TYPE TYROSINE-PROTEIN PHOSPHATASE ETA-LIKE"/>
    <property type="match status" value="1"/>
</dbReference>
<evidence type="ECO:0000313" key="5">
    <source>
        <dbReference type="Proteomes" id="UP000598820"/>
    </source>
</evidence>
<dbReference type="PROSITE" id="PS50853">
    <property type="entry name" value="FN3"/>
    <property type="match status" value="4"/>
</dbReference>
<feature type="domain" description="Fibronectin type-III" evidence="3">
    <location>
        <begin position="502"/>
        <end position="591"/>
    </location>
</feature>
<dbReference type="Pfam" id="PF00041">
    <property type="entry name" value="fn3"/>
    <property type="match status" value="3"/>
</dbReference>
<dbReference type="SMART" id="SM00060">
    <property type="entry name" value="FN3"/>
    <property type="match status" value="6"/>
</dbReference>
<dbReference type="Gene3D" id="2.60.40.10">
    <property type="entry name" value="Immunoglobulins"/>
    <property type="match status" value="5"/>
</dbReference>
<dbReference type="InterPro" id="IPR003961">
    <property type="entry name" value="FN3_dom"/>
</dbReference>
<keyword evidence="1" id="KW-0677">Repeat</keyword>
<dbReference type="CDD" id="cd00063">
    <property type="entry name" value="FN3"/>
    <property type="match status" value="4"/>
</dbReference>
<sequence>MKIFLLHTLLTLLILSTESSLALTIPKDSSLTTQVVTANCDIPQNFQASYGTSTTYYLNWTIVIGSMIRYRVRYRSLGYADWIEEPITPNPHTKLTALTNGVTYEAQVQTLCDNQPTGYSSSVTFTTMCQSPLSIDVYEVKWTSALALWGNYGPEVIYEIRWRPVGAQTWPNNFTLATTSYEFTDLAPETSYEFQLKTRCSDGNVSDYSTSYFFRTTNCPLPLSVKEYDLVNTQIQLAWLVNYDQIVDLHWRLVGSPTWTVIENLPAPNPNQGGGQATGSYILDNLTPNAVYEWGVQSICSSESKSSFTAPRTFTAICGKVDFMGEFQIQPTSAEIYWRAVYGISYRVQWRSKNPANNAWQTLPDQLMQSFGILTHLFNGLTPGEEYEWRIMTVCSANSSSSYTEPRSFTTTCAPPGNCFTDYSTSSSARVMWSYLGPDAQYRVRWRREEINTWTEGQPTSNAYYDINSLQPGIHYWQVQRICNDRPGSYSSDNLFIAYCYPVHYLSTTGVSSTSAQIQWKAFDNNTNYKIQWRPSGTEGWPQSATTTAVGMYKLNKLLPETNYEWRVQTLCHDTNQSDFSEINSFTTGLAPSVVTIKAGVWTDPSIWSVNRVPTEMDLVEIHHAVTVLSGTSGKARIIQYSPGGKLTIDSTAQLKIH</sequence>
<organism evidence="4 5">
    <name type="scientific">Spirosoma profusum</name>
    <dbReference type="NCBI Taxonomy" id="2771354"/>
    <lineage>
        <taxon>Bacteria</taxon>
        <taxon>Pseudomonadati</taxon>
        <taxon>Bacteroidota</taxon>
        <taxon>Cytophagia</taxon>
        <taxon>Cytophagales</taxon>
        <taxon>Cytophagaceae</taxon>
        <taxon>Spirosoma</taxon>
    </lineage>
</organism>